<gene>
    <name evidence="1" type="ORF">PRZ48_011577</name>
</gene>
<dbReference type="EMBL" id="JAXOVC010000009">
    <property type="protein sequence ID" value="KAK4497127.1"/>
    <property type="molecule type" value="Genomic_DNA"/>
</dbReference>
<accession>A0ABR0E6R7</accession>
<comment type="caution">
    <text evidence="1">The sequence shown here is derived from an EMBL/GenBank/DDBJ whole genome shotgun (WGS) entry which is preliminary data.</text>
</comment>
<reference evidence="1 2" key="1">
    <citation type="journal article" date="2023" name="G3 (Bethesda)">
        <title>A chromosome-level genome assembly of Zasmidium syzygii isolated from banana leaves.</title>
        <authorList>
            <person name="van Westerhoven A.C."/>
            <person name="Mehrabi R."/>
            <person name="Talebi R."/>
            <person name="Steentjes M.B.F."/>
            <person name="Corcolon B."/>
            <person name="Chong P.A."/>
            <person name="Kema G.H.J."/>
            <person name="Seidl M.F."/>
        </authorList>
    </citation>
    <scope>NUCLEOTIDE SEQUENCE [LARGE SCALE GENOMIC DNA]</scope>
    <source>
        <strain evidence="1 2">P124</strain>
    </source>
</reference>
<dbReference type="Proteomes" id="UP001305779">
    <property type="component" value="Unassembled WGS sequence"/>
</dbReference>
<sequence>MVSGKGSNSGASTQEAAIISYQHSKHLPNDSSSITQRLSTSNMSDTNHIFIFSASLLFLQTIYTLERPDVRSAWKGFRDTYWPTAKKQPEEVMDVYY</sequence>
<organism evidence="1 2">
    <name type="scientific">Zasmidium cellare</name>
    <name type="common">Wine cellar mold</name>
    <name type="synonym">Racodium cellare</name>
    <dbReference type="NCBI Taxonomy" id="395010"/>
    <lineage>
        <taxon>Eukaryota</taxon>
        <taxon>Fungi</taxon>
        <taxon>Dikarya</taxon>
        <taxon>Ascomycota</taxon>
        <taxon>Pezizomycotina</taxon>
        <taxon>Dothideomycetes</taxon>
        <taxon>Dothideomycetidae</taxon>
        <taxon>Mycosphaerellales</taxon>
        <taxon>Mycosphaerellaceae</taxon>
        <taxon>Zasmidium</taxon>
    </lineage>
</organism>
<keyword evidence="2" id="KW-1185">Reference proteome</keyword>
<proteinExistence type="predicted"/>
<name>A0ABR0E6R7_ZASCE</name>
<evidence type="ECO:0000313" key="1">
    <source>
        <dbReference type="EMBL" id="KAK4497127.1"/>
    </source>
</evidence>
<evidence type="ECO:0000313" key="2">
    <source>
        <dbReference type="Proteomes" id="UP001305779"/>
    </source>
</evidence>
<protein>
    <submittedName>
        <fullName evidence="1">Uncharacterized protein</fullName>
    </submittedName>
</protein>